<feature type="transmembrane region" description="Helical" evidence="1">
    <location>
        <begin position="47"/>
        <end position="69"/>
    </location>
</feature>
<keyword evidence="1" id="KW-0812">Transmembrane</keyword>
<feature type="transmembrane region" description="Helical" evidence="1">
    <location>
        <begin position="212"/>
        <end position="229"/>
    </location>
</feature>
<feature type="transmembrane region" description="Helical" evidence="1">
    <location>
        <begin position="151"/>
        <end position="168"/>
    </location>
</feature>
<dbReference type="Proteomes" id="UP000789342">
    <property type="component" value="Unassembled WGS sequence"/>
</dbReference>
<organism evidence="3 4">
    <name type="scientific">Acaulospora morrowiae</name>
    <dbReference type="NCBI Taxonomy" id="94023"/>
    <lineage>
        <taxon>Eukaryota</taxon>
        <taxon>Fungi</taxon>
        <taxon>Fungi incertae sedis</taxon>
        <taxon>Mucoromycota</taxon>
        <taxon>Glomeromycotina</taxon>
        <taxon>Glomeromycetes</taxon>
        <taxon>Diversisporales</taxon>
        <taxon>Acaulosporaceae</taxon>
        <taxon>Acaulospora</taxon>
    </lineage>
</organism>
<feature type="transmembrane region" description="Helical" evidence="1">
    <location>
        <begin position="107"/>
        <end position="128"/>
    </location>
</feature>
<dbReference type="AlphaFoldDB" id="A0A9N9DD85"/>
<accession>A0A9N9DD85</accession>
<evidence type="ECO:0000313" key="3">
    <source>
        <dbReference type="EMBL" id="CAG8631362.1"/>
    </source>
</evidence>
<keyword evidence="1" id="KW-0472">Membrane</keyword>
<gene>
    <name evidence="3" type="ORF">AMORRO_LOCUS9104</name>
</gene>
<proteinExistence type="predicted"/>
<feature type="chain" id="PRO_5040297440" evidence="2">
    <location>
        <begin position="32"/>
        <end position="275"/>
    </location>
</feature>
<evidence type="ECO:0000256" key="2">
    <source>
        <dbReference type="SAM" id="SignalP"/>
    </source>
</evidence>
<feature type="signal peptide" evidence="2">
    <location>
        <begin position="1"/>
        <end position="31"/>
    </location>
</feature>
<keyword evidence="1" id="KW-1133">Transmembrane helix</keyword>
<keyword evidence="4" id="KW-1185">Reference proteome</keyword>
<comment type="caution">
    <text evidence="3">The sequence shown here is derived from an EMBL/GenBank/DDBJ whole genome shotgun (WGS) entry which is preliminary data.</text>
</comment>
<reference evidence="3" key="1">
    <citation type="submission" date="2021-06" db="EMBL/GenBank/DDBJ databases">
        <authorList>
            <person name="Kallberg Y."/>
            <person name="Tangrot J."/>
            <person name="Rosling A."/>
        </authorList>
    </citation>
    <scope>NUCLEOTIDE SEQUENCE</scope>
    <source>
        <strain evidence="3">CL551</strain>
    </source>
</reference>
<evidence type="ECO:0000256" key="1">
    <source>
        <dbReference type="SAM" id="Phobius"/>
    </source>
</evidence>
<dbReference type="EMBL" id="CAJVPV010008500">
    <property type="protein sequence ID" value="CAG8631362.1"/>
    <property type="molecule type" value="Genomic_DNA"/>
</dbReference>
<feature type="transmembrane region" description="Helical" evidence="1">
    <location>
        <begin position="76"/>
        <end position="95"/>
    </location>
</feature>
<sequence>MYSTLSRKTLSQFTICLVLLLYLPYTMPVSAFPIKIPPISLPDIDNYTLTVVLPIFLAYGIAAWTLLLATGSIIPNFIFIIEFTVTAFSASYLWINALKDQYNPIMVVGLFTYFIYSAYLLSVIIISYKRAGMRALISDEPNVYIALSREGFWISIIVIGVFIGHIYFWENRLTLKDKLFLGVFLIGAASTFGRKLHLYFQGFRNLPQPSQVAYFVLSFIFFCFLISKIEKDDDEKGKSLFIIFTAGFHQFVYVKYERVLLACVHPFILIMLLLY</sequence>
<keyword evidence="2" id="KW-0732">Signal</keyword>
<protein>
    <submittedName>
        <fullName evidence="3">14073_t:CDS:1</fullName>
    </submittedName>
</protein>
<name>A0A9N9DD85_9GLOM</name>
<evidence type="ECO:0000313" key="4">
    <source>
        <dbReference type="Proteomes" id="UP000789342"/>
    </source>
</evidence>